<sequence length="450" mass="48089">MRTRQVAVLTLFGSLGGLLFGYDTGVVSGAMVLMRSQLSLSHSQQEAFVGIAILFAAFGSPIGAAMADRFGRKFVLASNAFLFLITSVILAISSKFVFLLLARAGIGLAVGSAAATTPMYLAECVPVHQRGSVVATYNLFVNGGQLAAAIIAGAFSRYDSGWRFMLGLAGVPALIQLIAVFCMLPESPLWLHQRVERLEFMVDTALEDSEMNSPTKSEDSNQARDDHLSGFNFRSFLGECFSSAPSAARRALFVGCFLQFIQQASGINTVMYYTGTLLADSGFGSGNAIWLNALVASFNFVFAFVGVFLMGKFSRRAVTLSSLFGVICSLILVVFAFAFGVKVLSVVSLCLYLACFASGMGPAPWTINAEIYPIYFRAAGAAASTITNWLTNFVVSSTFLSLIDATSKAGAFSVYAGIAAFGFLVLFKFLPETSNLEHSSGYSSIPMQTH</sequence>
<comment type="similarity">
    <text evidence="2 7">Belongs to the major facilitator superfamily. Sugar transporter (TC 2.A.1.1) family.</text>
</comment>
<dbReference type="PROSITE" id="PS00216">
    <property type="entry name" value="SUGAR_TRANSPORT_1"/>
    <property type="match status" value="1"/>
</dbReference>
<evidence type="ECO:0000313" key="10">
    <source>
        <dbReference type="EMBL" id="CAD8818388.1"/>
    </source>
</evidence>
<dbReference type="AlphaFoldDB" id="A0A7S0ZDH7"/>
<dbReference type="GO" id="GO:0005366">
    <property type="term" value="F:myo-inositol:proton symporter activity"/>
    <property type="evidence" value="ECO:0007669"/>
    <property type="project" value="TreeGrafter"/>
</dbReference>
<proteinExistence type="inferred from homology"/>
<dbReference type="PANTHER" id="PTHR48020">
    <property type="entry name" value="PROTON MYO-INOSITOL COTRANSPORTER"/>
    <property type="match status" value="1"/>
</dbReference>
<dbReference type="NCBIfam" id="TIGR00879">
    <property type="entry name" value="SP"/>
    <property type="match status" value="1"/>
</dbReference>
<dbReference type="InterPro" id="IPR020846">
    <property type="entry name" value="MFS_dom"/>
</dbReference>
<evidence type="ECO:0000256" key="6">
    <source>
        <dbReference type="ARBA" id="ARBA00023136"/>
    </source>
</evidence>
<dbReference type="PANTHER" id="PTHR48020:SF12">
    <property type="entry name" value="PROTON MYO-INOSITOL COTRANSPORTER"/>
    <property type="match status" value="1"/>
</dbReference>
<dbReference type="PRINTS" id="PR00171">
    <property type="entry name" value="SUGRTRNSPORT"/>
</dbReference>
<name>A0A7S0ZDH7_9RHOD</name>
<feature type="transmembrane region" description="Helical" evidence="8">
    <location>
        <begin position="161"/>
        <end position="184"/>
    </location>
</feature>
<evidence type="ECO:0000256" key="8">
    <source>
        <dbReference type="SAM" id="Phobius"/>
    </source>
</evidence>
<protein>
    <recommendedName>
        <fullName evidence="9">Major facilitator superfamily (MFS) profile domain-containing protein</fullName>
    </recommendedName>
</protein>
<keyword evidence="3 7" id="KW-0813">Transport</keyword>
<dbReference type="InterPro" id="IPR003663">
    <property type="entry name" value="Sugar/inositol_transpt"/>
</dbReference>
<accession>A0A7S0ZDH7</accession>
<dbReference type="InterPro" id="IPR036259">
    <property type="entry name" value="MFS_trans_sf"/>
</dbReference>
<keyword evidence="6 8" id="KW-0472">Membrane</keyword>
<feature type="transmembrane region" description="Helical" evidence="8">
    <location>
        <begin position="74"/>
        <end position="92"/>
    </location>
</feature>
<evidence type="ECO:0000256" key="7">
    <source>
        <dbReference type="RuleBase" id="RU003346"/>
    </source>
</evidence>
<evidence type="ECO:0000259" key="9">
    <source>
        <dbReference type="PROSITE" id="PS50850"/>
    </source>
</evidence>
<dbReference type="SUPFAM" id="SSF103473">
    <property type="entry name" value="MFS general substrate transporter"/>
    <property type="match status" value="1"/>
</dbReference>
<evidence type="ECO:0000256" key="4">
    <source>
        <dbReference type="ARBA" id="ARBA00022692"/>
    </source>
</evidence>
<dbReference type="GO" id="GO:0016324">
    <property type="term" value="C:apical plasma membrane"/>
    <property type="evidence" value="ECO:0007669"/>
    <property type="project" value="TreeGrafter"/>
</dbReference>
<feature type="transmembrane region" description="Helical" evidence="8">
    <location>
        <begin position="346"/>
        <end position="367"/>
    </location>
</feature>
<gene>
    <name evidence="10" type="ORF">TOLI1172_LOCUS2777</name>
</gene>
<dbReference type="InterPro" id="IPR005828">
    <property type="entry name" value="MFS_sugar_transport-like"/>
</dbReference>
<dbReference type="EMBL" id="HBFP01003941">
    <property type="protein sequence ID" value="CAD8818388.1"/>
    <property type="molecule type" value="Transcribed_RNA"/>
</dbReference>
<keyword evidence="5 8" id="KW-1133">Transmembrane helix</keyword>
<feature type="transmembrane region" description="Helical" evidence="8">
    <location>
        <begin position="98"/>
        <end position="122"/>
    </location>
</feature>
<evidence type="ECO:0000256" key="3">
    <source>
        <dbReference type="ARBA" id="ARBA00022448"/>
    </source>
</evidence>
<feature type="transmembrane region" description="Helical" evidence="8">
    <location>
        <begin position="409"/>
        <end position="430"/>
    </location>
</feature>
<keyword evidence="4 8" id="KW-0812">Transmembrane</keyword>
<evidence type="ECO:0000256" key="1">
    <source>
        <dbReference type="ARBA" id="ARBA00004141"/>
    </source>
</evidence>
<dbReference type="InterPro" id="IPR005829">
    <property type="entry name" value="Sugar_transporter_CS"/>
</dbReference>
<feature type="transmembrane region" description="Helical" evidence="8">
    <location>
        <begin position="251"/>
        <end position="273"/>
    </location>
</feature>
<evidence type="ECO:0000256" key="2">
    <source>
        <dbReference type="ARBA" id="ARBA00010992"/>
    </source>
</evidence>
<evidence type="ECO:0000256" key="5">
    <source>
        <dbReference type="ARBA" id="ARBA00022989"/>
    </source>
</evidence>
<feature type="transmembrane region" description="Helical" evidence="8">
    <location>
        <begin position="317"/>
        <end position="340"/>
    </location>
</feature>
<dbReference type="InterPro" id="IPR050814">
    <property type="entry name" value="Myo-inositol_Transporter"/>
</dbReference>
<feature type="transmembrane region" description="Helical" evidence="8">
    <location>
        <begin position="134"/>
        <end position="155"/>
    </location>
</feature>
<organism evidence="10">
    <name type="scientific">Timspurckia oligopyrenoides</name>
    <dbReference type="NCBI Taxonomy" id="708627"/>
    <lineage>
        <taxon>Eukaryota</taxon>
        <taxon>Rhodophyta</taxon>
        <taxon>Bangiophyceae</taxon>
        <taxon>Porphyridiales</taxon>
        <taxon>Porphyridiaceae</taxon>
        <taxon>Timspurckia</taxon>
    </lineage>
</organism>
<dbReference type="Gene3D" id="1.20.1250.20">
    <property type="entry name" value="MFS general substrate transporter like domains"/>
    <property type="match status" value="1"/>
</dbReference>
<comment type="subcellular location">
    <subcellularLocation>
        <location evidence="1">Membrane</location>
        <topology evidence="1">Multi-pass membrane protein</topology>
    </subcellularLocation>
</comment>
<reference evidence="10" key="1">
    <citation type="submission" date="2021-01" db="EMBL/GenBank/DDBJ databases">
        <authorList>
            <person name="Corre E."/>
            <person name="Pelletier E."/>
            <person name="Niang G."/>
            <person name="Scheremetjew M."/>
            <person name="Finn R."/>
            <person name="Kale V."/>
            <person name="Holt S."/>
            <person name="Cochrane G."/>
            <person name="Meng A."/>
            <person name="Brown T."/>
            <person name="Cohen L."/>
        </authorList>
    </citation>
    <scope>NUCLEOTIDE SEQUENCE</scope>
    <source>
        <strain evidence="10">CCMP3278</strain>
    </source>
</reference>
<dbReference type="PROSITE" id="PS50850">
    <property type="entry name" value="MFS"/>
    <property type="match status" value="1"/>
</dbReference>
<feature type="domain" description="Major facilitator superfamily (MFS) profile" evidence="9">
    <location>
        <begin position="9"/>
        <end position="434"/>
    </location>
</feature>
<feature type="transmembrane region" description="Helical" evidence="8">
    <location>
        <begin position="47"/>
        <end position="67"/>
    </location>
</feature>
<dbReference type="Pfam" id="PF00083">
    <property type="entry name" value="Sugar_tr"/>
    <property type="match status" value="1"/>
</dbReference>
<feature type="transmembrane region" description="Helical" evidence="8">
    <location>
        <begin position="379"/>
        <end position="403"/>
    </location>
</feature>
<feature type="transmembrane region" description="Helical" evidence="8">
    <location>
        <begin position="288"/>
        <end position="310"/>
    </location>
</feature>